<comment type="caution">
    <text evidence="24">The sequence shown here is derived from an EMBL/GenBank/DDBJ whole genome shotgun (WGS) entry which is preliminary data.</text>
</comment>
<keyword evidence="25" id="KW-1185">Reference proteome</keyword>
<evidence type="ECO:0000256" key="15">
    <source>
        <dbReference type="ARBA" id="ARBA00022918"/>
    </source>
</evidence>
<keyword evidence="16" id="KW-0239">DNA-directed DNA polymerase</keyword>
<accession>A0ABR3IPP6</accession>
<organism evidence="24 25">
    <name type="scientific">Hohenbuehelia grisea</name>
    <dbReference type="NCBI Taxonomy" id="104357"/>
    <lineage>
        <taxon>Eukaryota</taxon>
        <taxon>Fungi</taxon>
        <taxon>Dikarya</taxon>
        <taxon>Basidiomycota</taxon>
        <taxon>Agaricomycotina</taxon>
        <taxon>Agaricomycetes</taxon>
        <taxon>Agaricomycetidae</taxon>
        <taxon>Agaricales</taxon>
        <taxon>Pleurotineae</taxon>
        <taxon>Pleurotaceae</taxon>
        <taxon>Hohenbuehelia</taxon>
    </lineage>
</organism>
<feature type="compositionally biased region" description="Basic and acidic residues" evidence="22">
    <location>
        <begin position="466"/>
        <end position="504"/>
    </location>
</feature>
<keyword evidence="19" id="KW-0511">Multifunctional enzyme</keyword>
<reference evidence="25" key="1">
    <citation type="submission" date="2024-06" db="EMBL/GenBank/DDBJ databases">
        <title>Multi-omics analyses provide insights into the biosynthesis of the anticancer antibiotic pleurotin in Hohenbuehelia grisea.</title>
        <authorList>
            <person name="Weaver J.A."/>
            <person name="Alberti F."/>
        </authorList>
    </citation>
    <scope>NUCLEOTIDE SEQUENCE [LARGE SCALE GENOMIC DNA]</scope>
    <source>
        <strain evidence="25">T-177</strain>
    </source>
</reference>
<evidence type="ECO:0000256" key="11">
    <source>
        <dbReference type="ARBA" id="ARBA00022840"/>
    </source>
</evidence>
<keyword evidence="18" id="KW-0233">DNA recombination</keyword>
<dbReference type="PROSITE" id="PS50994">
    <property type="entry name" value="INTEGRASE"/>
    <property type="match status" value="1"/>
</dbReference>
<keyword evidence="10" id="KW-0378">Hydrolase</keyword>
<dbReference type="PANTHER" id="PTHR42648">
    <property type="entry name" value="TRANSPOSASE, PUTATIVE-RELATED"/>
    <property type="match status" value="1"/>
</dbReference>
<dbReference type="InterPro" id="IPR012337">
    <property type="entry name" value="RNaseH-like_sf"/>
</dbReference>
<name>A0ABR3IPP6_9AGAR</name>
<keyword evidence="4" id="KW-0645">Protease</keyword>
<dbReference type="InterPro" id="IPR054722">
    <property type="entry name" value="PolX-like_BBD"/>
</dbReference>
<dbReference type="Pfam" id="PF22936">
    <property type="entry name" value="Pol_BBD"/>
    <property type="match status" value="1"/>
</dbReference>
<dbReference type="InterPro" id="IPR025724">
    <property type="entry name" value="GAG-pre-integrase_dom"/>
</dbReference>
<keyword evidence="3" id="KW-1188">Viral release from host cell</keyword>
<comment type="function">
    <text evidence="1">The aspartyl protease (PR) mediates the proteolytic cleavages of the Gag and Gag-Pol polyproteins after assembly of the VLP.</text>
</comment>
<comment type="catalytic activity">
    <reaction evidence="21">
        <text>DNA(n) + a 2'-deoxyribonucleoside 5'-triphosphate = DNA(n+1) + diphosphate</text>
        <dbReference type="Rhea" id="RHEA:22508"/>
        <dbReference type="Rhea" id="RHEA-COMP:17339"/>
        <dbReference type="Rhea" id="RHEA-COMP:17340"/>
        <dbReference type="ChEBI" id="CHEBI:33019"/>
        <dbReference type="ChEBI" id="CHEBI:61560"/>
        <dbReference type="ChEBI" id="CHEBI:173112"/>
        <dbReference type="EC" id="2.7.7.7"/>
    </reaction>
</comment>
<dbReference type="InterPro" id="IPR001584">
    <property type="entry name" value="Integrase_cat-core"/>
</dbReference>
<proteinExistence type="predicted"/>
<sequence length="924" mass="103518">MASITEAFATTNSEDPDAIFDSGASRHYCPKRSMFVTYDSIKPEPIVTADGRSLATAVGKGDIRLEFPMGPGQLTRTILLRDVYYVPEMAYILVSAAQIDAKGHSILIENGSITIRSPRPKCEVIGCIPLIRGLYRISDNNPIHHANVALLSTLPISISKLHRRLGHVNHDALRQMVINNTVHGVDLDLTSKPEPCLTCIKAKMPRNPFPKHSDQREHLTKYGAKVVMDVWGPAPVVSYSGARYALNFIDVATCEPRSMFIAKKSQAFKNYLDYEAWVKVQRHAIIEILGSDQGGEFMSDAFINHLKRQGTIRHLNVHDSPQSSGMIERGHRTQANDVRAMMISAGIPQNLWTEAWNYSNWLRTRTPTRRIPDSITPLEKATGERPDLSLAREWGSQVWVKRLKVNKFASRMVEGRFIGVDDEAKGIRVWWPSTRQVTLEHDIYFDPNDGLSPGNVIVEGEQQNRTNHDAPEARDQPNAEQPPKHEPENAEKCNVDVRNGDQHANEPQQQPNAPAVAPAPPDENTPPDDADALEDLYNSLGRLPNGLDRPALNTGRGFRVRRPAGYYKAVNDGKAQSNAAVELEFVALLADIDRASMMHADNEPWDGDWDGEAVIEWDVEGKEWFGALREFACSAAPQKVRLPPMTPHEAYDGPEGPKWQASTHDELTGCEVLHTWDLVVAPPDANIVKSRYVYRYKLDADGEITRYKTRLVAKGYSQIYGVNYFEIFAPVVKLSTLRVILAFAAKLGSVIHQADAKSAYLNSRKLREKIYMELPPRYEEFRTLPAHLKKQQQQGQHIVCQLRKPLYGTKQGANEWYQTLRAVFIKLGYKVCDADEAVFYKFGGQGAYVIVAAATDDFTIVADTRAAAELLKKQLNSHFEIVDLGEINWLLGIHMTRDLKAGTISLGQQAFIDRILEIMGLQDA</sequence>
<dbReference type="Pfam" id="PF25597">
    <property type="entry name" value="SH3_retrovirus"/>
    <property type="match status" value="1"/>
</dbReference>
<keyword evidence="8" id="KW-0547">Nucleotide-binding</keyword>
<keyword evidence="14" id="KW-0229">DNA integration</keyword>
<keyword evidence="16" id="KW-0808">Transferase</keyword>
<dbReference type="InterPro" id="IPR039537">
    <property type="entry name" value="Retrotran_Ty1/copia-like"/>
</dbReference>
<protein>
    <recommendedName>
        <fullName evidence="23">Integrase catalytic domain-containing protein</fullName>
    </recommendedName>
</protein>
<dbReference type="Proteomes" id="UP001556367">
    <property type="component" value="Unassembled WGS sequence"/>
</dbReference>
<dbReference type="Pfam" id="PF07727">
    <property type="entry name" value="RVT_2"/>
    <property type="match status" value="1"/>
</dbReference>
<evidence type="ECO:0000256" key="10">
    <source>
        <dbReference type="ARBA" id="ARBA00022801"/>
    </source>
</evidence>
<gene>
    <name evidence="24" type="ORF">HGRIS_014893</name>
</gene>
<evidence type="ECO:0000256" key="3">
    <source>
        <dbReference type="ARBA" id="ARBA00022612"/>
    </source>
</evidence>
<dbReference type="EMBL" id="JASNQZ010000018">
    <property type="protein sequence ID" value="KAL0945251.1"/>
    <property type="molecule type" value="Genomic_DNA"/>
</dbReference>
<dbReference type="InterPro" id="IPR036397">
    <property type="entry name" value="RNaseH_sf"/>
</dbReference>
<keyword evidence="2" id="KW-0815">Transposition</keyword>
<evidence type="ECO:0000256" key="19">
    <source>
        <dbReference type="ARBA" id="ARBA00023268"/>
    </source>
</evidence>
<keyword evidence="11" id="KW-0067">ATP-binding</keyword>
<keyword evidence="9" id="KW-0255">Endonuclease</keyword>
<keyword evidence="5" id="KW-0548">Nucleotidyltransferase</keyword>
<dbReference type="SUPFAM" id="SSF53098">
    <property type="entry name" value="Ribonuclease H-like"/>
    <property type="match status" value="1"/>
</dbReference>
<feature type="compositionally biased region" description="Low complexity" evidence="22">
    <location>
        <begin position="505"/>
        <end position="516"/>
    </location>
</feature>
<evidence type="ECO:0000256" key="4">
    <source>
        <dbReference type="ARBA" id="ARBA00022670"/>
    </source>
</evidence>
<dbReference type="Pfam" id="PF13976">
    <property type="entry name" value="gag_pre-integrs"/>
    <property type="match status" value="1"/>
</dbReference>
<evidence type="ECO:0000256" key="5">
    <source>
        <dbReference type="ARBA" id="ARBA00022695"/>
    </source>
</evidence>
<evidence type="ECO:0000256" key="8">
    <source>
        <dbReference type="ARBA" id="ARBA00022741"/>
    </source>
</evidence>
<evidence type="ECO:0000313" key="24">
    <source>
        <dbReference type="EMBL" id="KAL0945251.1"/>
    </source>
</evidence>
<keyword evidence="17" id="KW-0917">Virion maturation</keyword>
<evidence type="ECO:0000256" key="6">
    <source>
        <dbReference type="ARBA" id="ARBA00022722"/>
    </source>
</evidence>
<evidence type="ECO:0000313" key="25">
    <source>
        <dbReference type="Proteomes" id="UP001556367"/>
    </source>
</evidence>
<feature type="region of interest" description="Disordered" evidence="22">
    <location>
        <begin position="465"/>
        <end position="532"/>
    </location>
</feature>
<evidence type="ECO:0000256" key="9">
    <source>
        <dbReference type="ARBA" id="ARBA00022759"/>
    </source>
</evidence>
<evidence type="ECO:0000259" key="23">
    <source>
        <dbReference type="PROSITE" id="PS50994"/>
    </source>
</evidence>
<dbReference type="InterPro" id="IPR013103">
    <property type="entry name" value="RVT_2"/>
</dbReference>
<evidence type="ECO:0000256" key="14">
    <source>
        <dbReference type="ARBA" id="ARBA00022908"/>
    </source>
</evidence>
<keyword evidence="13" id="KW-0694">RNA-binding</keyword>
<keyword evidence="15" id="KW-0695">RNA-directed DNA polymerase</keyword>
<evidence type="ECO:0000256" key="22">
    <source>
        <dbReference type="SAM" id="MobiDB-lite"/>
    </source>
</evidence>
<evidence type="ECO:0000256" key="21">
    <source>
        <dbReference type="ARBA" id="ARBA00049244"/>
    </source>
</evidence>
<dbReference type="Gene3D" id="3.30.420.10">
    <property type="entry name" value="Ribonuclease H-like superfamily/Ribonuclease H"/>
    <property type="match status" value="1"/>
</dbReference>
<keyword evidence="6" id="KW-0540">Nuclease</keyword>
<evidence type="ECO:0000256" key="17">
    <source>
        <dbReference type="ARBA" id="ARBA00023113"/>
    </source>
</evidence>
<evidence type="ECO:0000256" key="18">
    <source>
        <dbReference type="ARBA" id="ARBA00023172"/>
    </source>
</evidence>
<evidence type="ECO:0000256" key="20">
    <source>
        <dbReference type="ARBA" id="ARBA00048173"/>
    </source>
</evidence>
<keyword evidence="7" id="KW-0479">Metal-binding</keyword>
<evidence type="ECO:0000256" key="1">
    <source>
        <dbReference type="ARBA" id="ARBA00002180"/>
    </source>
</evidence>
<keyword evidence="12" id="KW-0460">Magnesium</keyword>
<evidence type="ECO:0000256" key="12">
    <source>
        <dbReference type="ARBA" id="ARBA00022842"/>
    </source>
</evidence>
<evidence type="ECO:0000256" key="13">
    <source>
        <dbReference type="ARBA" id="ARBA00022884"/>
    </source>
</evidence>
<evidence type="ECO:0000256" key="2">
    <source>
        <dbReference type="ARBA" id="ARBA00022578"/>
    </source>
</evidence>
<dbReference type="InterPro" id="IPR057670">
    <property type="entry name" value="SH3_retrovirus"/>
</dbReference>
<feature type="domain" description="Integrase catalytic" evidence="23">
    <location>
        <begin position="206"/>
        <end position="385"/>
    </location>
</feature>
<evidence type="ECO:0000256" key="16">
    <source>
        <dbReference type="ARBA" id="ARBA00022932"/>
    </source>
</evidence>
<evidence type="ECO:0000256" key="7">
    <source>
        <dbReference type="ARBA" id="ARBA00022723"/>
    </source>
</evidence>
<dbReference type="PANTHER" id="PTHR42648:SF11">
    <property type="entry name" value="TRANSPOSON TY4-P GAG-POL POLYPROTEIN"/>
    <property type="match status" value="1"/>
</dbReference>
<comment type="catalytic activity">
    <reaction evidence="20">
        <text>DNA(n) + a 2'-deoxyribonucleoside 5'-triphosphate = DNA(n+1) + diphosphate</text>
        <dbReference type="Rhea" id="RHEA:22508"/>
        <dbReference type="Rhea" id="RHEA-COMP:17339"/>
        <dbReference type="Rhea" id="RHEA-COMP:17340"/>
        <dbReference type="ChEBI" id="CHEBI:33019"/>
        <dbReference type="ChEBI" id="CHEBI:61560"/>
        <dbReference type="ChEBI" id="CHEBI:173112"/>
        <dbReference type="EC" id="2.7.7.49"/>
    </reaction>
</comment>